<evidence type="ECO:0000256" key="1">
    <source>
        <dbReference type="ARBA" id="ARBA00004236"/>
    </source>
</evidence>
<evidence type="ECO:0000259" key="8">
    <source>
        <dbReference type="Pfam" id="PF18967"/>
    </source>
</evidence>
<keyword evidence="6" id="KW-0051">Antiviral defense</keyword>
<keyword evidence="4" id="KW-0547">Nucleotide-binding</keyword>
<name>A0ABV8TNF5_9ACTN</name>
<dbReference type="Pfam" id="PF18967">
    <property type="entry name" value="PycTM"/>
    <property type="match status" value="1"/>
</dbReference>
<evidence type="ECO:0000313" key="9">
    <source>
        <dbReference type="EMBL" id="MFC4332028.1"/>
    </source>
</evidence>
<sequence>MAVESTKTAWRIQAAVADGMAKADSKASFALTMQSAALAVLVLLATSARAVGDLDAAAPKALSWRGILRMTGGVSCAARASSPNLGNERQGPEGEGDFLCFGHVRRLDPAVLEAALRGNDPLLSPSRHMVMTSEIAWTKHRRVQWLLPLAAAGRAAFGLAMVVG</sequence>
<protein>
    <submittedName>
        <fullName evidence="9">Pycsar system effector family protein</fullName>
    </submittedName>
</protein>
<evidence type="ECO:0000256" key="6">
    <source>
        <dbReference type="ARBA" id="ARBA00023118"/>
    </source>
</evidence>
<evidence type="ECO:0000313" key="10">
    <source>
        <dbReference type="Proteomes" id="UP001595824"/>
    </source>
</evidence>
<evidence type="ECO:0000256" key="7">
    <source>
        <dbReference type="ARBA" id="ARBA00023136"/>
    </source>
</evidence>
<keyword evidence="7" id="KW-0472">Membrane</keyword>
<gene>
    <name evidence="9" type="ORF">ACFPC0_30545</name>
</gene>
<reference evidence="10" key="1">
    <citation type="journal article" date="2019" name="Int. J. Syst. Evol. Microbiol.">
        <title>The Global Catalogue of Microorganisms (GCM) 10K type strain sequencing project: providing services to taxonomists for standard genome sequencing and annotation.</title>
        <authorList>
            <consortium name="The Broad Institute Genomics Platform"/>
            <consortium name="The Broad Institute Genome Sequencing Center for Infectious Disease"/>
            <person name="Wu L."/>
            <person name="Ma J."/>
        </authorList>
    </citation>
    <scope>NUCLEOTIDE SEQUENCE [LARGE SCALE GENOMIC DNA]</scope>
    <source>
        <strain evidence="10">PCU 347</strain>
    </source>
</reference>
<organism evidence="9 10">
    <name type="scientific">Streptomyces andamanensis</name>
    <dbReference type="NCBI Taxonomy" id="1565035"/>
    <lineage>
        <taxon>Bacteria</taxon>
        <taxon>Bacillati</taxon>
        <taxon>Actinomycetota</taxon>
        <taxon>Actinomycetes</taxon>
        <taxon>Kitasatosporales</taxon>
        <taxon>Streptomycetaceae</taxon>
        <taxon>Streptomyces</taxon>
    </lineage>
</organism>
<keyword evidence="10" id="KW-1185">Reference proteome</keyword>
<dbReference type="InterPro" id="IPR043760">
    <property type="entry name" value="PycTM_dom"/>
</dbReference>
<keyword evidence="2" id="KW-1003">Cell membrane</keyword>
<accession>A0ABV8TNF5</accession>
<keyword evidence="3" id="KW-0812">Transmembrane</keyword>
<feature type="domain" description="Pycsar effector protein" evidence="8">
    <location>
        <begin position="8"/>
        <end position="163"/>
    </location>
</feature>
<comment type="subcellular location">
    <subcellularLocation>
        <location evidence="1">Cell membrane</location>
    </subcellularLocation>
</comment>
<evidence type="ECO:0000256" key="4">
    <source>
        <dbReference type="ARBA" id="ARBA00022741"/>
    </source>
</evidence>
<comment type="caution">
    <text evidence="9">The sequence shown here is derived from an EMBL/GenBank/DDBJ whole genome shotgun (WGS) entry which is preliminary data.</text>
</comment>
<evidence type="ECO:0000256" key="3">
    <source>
        <dbReference type="ARBA" id="ARBA00022692"/>
    </source>
</evidence>
<dbReference type="Proteomes" id="UP001595824">
    <property type="component" value="Unassembled WGS sequence"/>
</dbReference>
<dbReference type="EMBL" id="JBHSDP010000027">
    <property type="protein sequence ID" value="MFC4332028.1"/>
    <property type="molecule type" value="Genomic_DNA"/>
</dbReference>
<evidence type="ECO:0000256" key="2">
    <source>
        <dbReference type="ARBA" id="ARBA00022475"/>
    </source>
</evidence>
<dbReference type="RefSeq" id="WP_381743533.1">
    <property type="nucleotide sequence ID" value="NZ_JBHSDP010000027.1"/>
</dbReference>
<keyword evidence="5" id="KW-1133">Transmembrane helix</keyword>
<evidence type="ECO:0000256" key="5">
    <source>
        <dbReference type="ARBA" id="ARBA00022989"/>
    </source>
</evidence>
<proteinExistence type="predicted"/>